<gene>
    <name evidence="1" type="ORF">PLEPLA_LOCUS22415</name>
</gene>
<keyword evidence="2" id="KW-1185">Reference proteome</keyword>
<evidence type="ECO:0000313" key="1">
    <source>
        <dbReference type="EMBL" id="CAB1434368.1"/>
    </source>
</evidence>
<name>A0A9N7UQF3_PLEPL</name>
<dbReference type="Proteomes" id="UP001153269">
    <property type="component" value="Unassembled WGS sequence"/>
</dbReference>
<comment type="caution">
    <text evidence="1">The sequence shown here is derived from an EMBL/GenBank/DDBJ whole genome shotgun (WGS) entry which is preliminary data.</text>
</comment>
<accession>A0A9N7UQF3</accession>
<proteinExistence type="predicted"/>
<evidence type="ECO:0000313" key="2">
    <source>
        <dbReference type="Proteomes" id="UP001153269"/>
    </source>
</evidence>
<dbReference type="EMBL" id="CADEAL010001657">
    <property type="protein sequence ID" value="CAB1434368.1"/>
    <property type="molecule type" value="Genomic_DNA"/>
</dbReference>
<reference evidence="1" key="1">
    <citation type="submission" date="2020-03" db="EMBL/GenBank/DDBJ databases">
        <authorList>
            <person name="Weist P."/>
        </authorList>
    </citation>
    <scope>NUCLEOTIDE SEQUENCE</scope>
</reference>
<sequence>MGGKTFTTSDWCTRAKPMSTAVGEHWFPLVLLLSHGPFCCSHDNLGGLAYLIRRGGGVAEQWGPIVERTDLEMKDEFKNAADSDSCQMNRGDTSPEPPGATCFASERCEASFLLHPPDDS</sequence>
<organism evidence="1 2">
    <name type="scientific">Pleuronectes platessa</name>
    <name type="common">European plaice</name>
    <dbReference type="NCBI Taxonomy" id="8262"/>
    <lineage>
        <taxon>Eukaryota</taxon>
        <taxon>Metazoa</taxon>
        <taxon>Chordata</taxon>
        <taxon>Craniata</taxon>
        <taxon>Vertebrata</taxon>
        <taxon>Euteleostomi</taxon>
        <taxon>Actinopterygii</taxon>
        <taxon>Neopterygii</taxon>
        <taxon>Teleostei</taxon>
        <taxon>Neoteleostei</taxon>
        <taxon>Acanthomorphata</taxon>
        <taxon>Carangaria</taxon>
        <taxon>Pleuronectiformes</taxon>
        <taxon>Pleuronectoidei</taxon>
        <taxon>Pleuronectidae</taxon>
        <taxon>Pleuronectes</taxon>
    </lineage>
</organism>
<protein>
    <submittedName>
        <fullName evidence="1">Uncharacterized protein</fullName>
    </submittedName>
</protein>
<dbReference type="AlphaFoldDB" id="A0A9N7UQF3"/>